<evidence type="ECO:0000313" key="3">
    <source>
        <dbReference type="Proteomes" id="UP001516400"/>
    </source>
</evidence>
<dbReference type="EMBL" id="JABFTP020000001">
    <property type="protein sequence ID" value="KAL3266492.1"/>
    <property type="molecule type" value="Genomic_DNA"/>
</dbReference>
<sequence length="114" mass="13031">MTVLQIQIIEPGMRRSKSENEDDEVNIDEIIRSSEDSKPDPSPSTSAVLTGSLPTQSDGRPRKPQKLNLRCKKKYLLLNEQQLRSLENENILKDILDLDSSDLNFLDFVSQRFV</sequence>
<evidence type="ECO:0000256" key="1">
    <source>
        <dbReference type="SAM" id="MobiDB-lite"/>
    </source>
</evidence>
<name>A0ABD2MJI6_9CUCU</name>
<feature type="region of interest" description="Disordered" evidence="1">
    <location>
        <begin position="31"/>
        <end position="65"/>
    </location>
</feature>
<protein>
    <submittedName>
        <fullName evidence="2">Uncharacterized protein</fullName>
    </submittedName>
</protein>
<organism evidence="2 3">
    <name type="scientific">Cryptolaemus montrouzieri</name>
    <dbReference type="NCBI Taxonomy" id="559131"/>
    <lineage>
        <taxon>Eukaryota</taxon>
        <taxon>Metazoa</taxon>
        <taxon>Ecdysozoa</taxon>
        <taxon>Arthropoda</taxon>
        <taxon>Hexapoda</taxon>
        <taxon>Insecta</taxon>
        <taxon>Pterygota</taxon>
        <taxon>Neoptera</taxon>
        <taxon>Endopterygota</taxon>
        <taxon>Coleoptera</taxon>
        <taxon>Polyphaga</taxon>
        <taxon>Cucujiformia</taxon>
        <taxon>Coccinelloidea</taxon>
        <taxon>Coccinellidae</taxon>
        <taxon>Scymninae</taxon>
        <taxon>Scymnini</taxon>
        <taxon>Cryptolaemus</taxon>
    </lineage>
</organism>
<feature type="compositionally biased region" description="Polar residues" evidence="1">
    <location>
        <begin position="47"/>
        <end position="58"/>
    </location>
</feature>
<proteinExistence type="predicted"/>
<comment type="caution">
    <text evidence="2">The sequence shown here is derived from an EMBL/GenBank/DDBJ whole genome shotgun (WGS) entry which is preliminary data.</text>
</comment>
<gene>
    <name evidence="2" type="ORF">HHI36_010662</name>
</gene>
<evidence type="ECO:0000313" key="2">
    <source>
        <dbReference type="EMBL" id="KAL3266492.1"/>
    </source>
</evidence>
<dbReference type="Proteomes" id="UP001516400">
    <property type="component" value="Unassembled WGS sequence"/>
</dbReference>
<reference evidence="2 3" key="1">
    <citation type="journal article" date="2021" name="BMC Biol.">
        <title>Horizontally acquired antibacterial genes associated with adaptive radiation of ladybird beetles.</title>
        <authorList>
            <person name="Li H.S."/>
            <person name="Tang X.F."/>
            <person name="Huang Y.H."/>
            <person name="Xu Z.Y."/>
            <person name="Chen M.L."/>
            <person name="Du X.Y."/>
            <person name="Qiu B.Y."/>
            <person name="Chen P.T."/>
            <person name="Zhang W."/>
            <person name="Slipinski A."/>
            <person name="Escalona H.E."/>
            <person name="Waterhouse R.M."/>
            <person name="Zwick A."/>
            <person name="Pang H."/>
        </authorList>
    </citation>
    <scope>NUCLEOTIDE SEQUENCE [LARGE SCALE GENOMIC DNA]</scope>
    <source>
        <strain evidence="2">SYSU2018</strain>
    </source>
</reference>
<keyword evidence="3" id="KW-1185">Reference proteome</keyword>
<dbReference type="AlphaFoldDB" id="A0ABD2MJI6"/>
<accession>A0ABD2MJI6</accession>